<dbReference type="AlphaFoldDB" id="A0A2W4YXP2"/>
<sequence>MTRSDFEISTHISFRPVDDPTEANVSLDTDGAAPNIVLLAVIAQLTLLVKEATFTNDELAEALRVVHATLVPYAPSLVPHEIAKPFQTRPV</sequence>
<dbReference type="Proteomes" id="UP000249555">
    <property type="component" value="Unassembled WGS sequence"/>
</dbReference>
<organism evidence="1 2">
    <name type="scientific">Sphingomonas taxi</name>
    <dbReference type="NCBI Taxonomy" id="1549858"/>
    <lineage>
        <taxon>Bacteria</taxon>
        <taxon>Pseudomonadati</taxon>
        <taxon>Pseudomonadota</taxon>
        <taxon>Alphaproteobacteria</taxon>
        <taxon>Sphingomonadales</taxon>
        <taxon>Sphingomonadaceae</taxon>
        <taxon>Sphingomonas</taxon>
    </lineage>
</organism>
<protein>
    <submittedName>
        <fullName evidence="1">Uncharacterized protein</fullName>
    </submittedName>
</protein>
<accession>A0A2W4YXP2</accession>
<gene>
    <name evidence="1" type="ORF">DI640_12960</name>
</gene>
<evidence type="ECO:0000313" key="2">
    <source>
        <dbReference type="Proteomes" id="UP000249555"/>
    </source>
</evidence>
<name>A0A2W4YXP2_9SPHN</name>
<evidence type="ECO:0000313" key="1">
    <source>
        <dbReference type="EMBL" id="PZO72279.1"/>
    </source>
</evidence>
<dbReference type="EMBL" id="QFMX01000013">
    <property type="protein sequence ID" value="PZO72279.1"/>
    <property type="molecule type" value="Genomic_DNA"/>
</dbReference>
<reference evidence="1 2" key="1">
    <citation type="submission" date="2017-08" db="EMBL/GenBank/DDBJ databases">
        <title>Infants hospitalized years apart are colonized by the same room-sourced microbial strains.</title>
        <authorList>
            <person name="Brooks B."/>
            <person name="Olm M.R."/>
            <person name="Firek B.A."/>
            <person name="Baker R."/>
            <person name="Thomas B.C."/>
            <person name="Morowitz M.J."/>
            <person name="Banfield J.F."/>
        </authorList>
    </citation>
    <scope>NUCLEOTIDE SEQUENCE [LARGE SCALE GENOMIC DNA]</scope>
    <source>
        <strain evidence="1">S2_018_000_R3_119</strain>
    </source>
</reference>
<proteinExistence type="predicted"/>
<comment type="caution">
    <text evidence="1">The sequence shown here is derived from an EMBL/GenBank/DDBJ whole genome shotgun (WGS) entry which is preliminary data.</text>
</comment>